<feature type="domain" description="AB hydrolase-1" evidence="2">
    <location>
        <begin position="76"/>
        <end position="236"/>
    </location>
</feature>
<keyword evidence="3" id="KW-0378">Hydrolase</keyword>
<keyword evidence="1" id="KW-0472">Membrane</keyword>
<feature type="transmembrane region" description="Helical" evidence="1">
    <location>
        <begin position="58"/>
        <end position="77"/>
    </location>
</feature>
<evidence type="ECO:0000256" key="1">
    <source>
        <dbReference type="SAM" id="Phobius"/>
    </source>
</evidence>
<protein>
    <submittedName>
        <fullName evidence="3">Alpha/Beta hydrolase fold</fullName>
    </submittedName>
</protein>
<name>A0A1W5CXP4_9LECA</name>
<dbReference type="InterPro" id="IPR052897">
    <property type="entry name" value="Sec-Metab_Biosynth_Hydrolase"/>
</dbReference>
<keyword evidence="1" id="KW-0812">Transmembrane</keyword>
<dbReference type="EMBL" id="FWEW01000719">
    <property type="protein sequence ID" value="SLM35429.1"/>
    <property type="molecule type" value="Genomic_DNA"/>
</dbReference>
<evidence type="ECO:0000313" key="4">
    <source>
        <dbReference type="Proteomes" id="UP000192927"/>
    </source>
</evidence>
<dbReference type="Pfam" id="PF12697">
    <property type="entry name" value="Abhydrolase_6"/>
    <property type="match status" value="1"/>
</dbReference>
<reference evidence="4" key="1">
    <citation type="submission" date="2017-03" db="EMBL/GenBank/DDBJ databases">
        <authorList>
            <person name="Sharma R."/>
            <person name="Thines M."/>
        </authorList>
    </citation>
    <scope>NUCLEOTIDE SEQUENCE [LARGE SCALE GENOMIC DNA]</scope>
</reference>
<dbReference type="GO" id="GO:0016787">
    <property type="term" value="F:hydrolase activity"/>
    <property type="evidence" value="ECO:0007669"/>
    <property type="project" value="UniProtKB-KW"/>
</dbReference>
<dbReference type="PANTHER" id="PTHR37017">
    <property type="entry name" value="AB HYDROLASE-1 DOMAIN-CONTAINING PROTEIN-RELATED"/>
    <property type="match status" value="1"/>
</dbReference>
<evidence type="ECO:0000313" key="3">
    <source>
        <dbReference type="EMBL" id="SLM35429.1"/>
    </source>
</evidence>
<dbReference type="Gene3D" id="3.40.50.1820">
    <property type="entry name" value="alpha/beta hydrolase"/>
    <property type="match status" value="1"/>
</dbReference>
<sequence>MPSPITLDPHHPGTLIRRLMALEAAVNILSAIPMLLYPSSIVSHLTSSGTAPPSTTQLTQWLGALILALTPQLLLALPNTKTAIESRATVYVTLGAGEAMLISIMLWQAWAGEEGGFSARALVRAAGILAGTSTPDPKMTPQYFYNDLPLDQQEYWTSKLQPISLGVFWSKSSYAAWRVIPTTAVLCENDKVMPLQMAEYMLAAAQADKPNMIDAVERNETAGHFVMLSQPDWTVDMLRRAAGEKTL</sequence>
<dbReference type="AlphaFoldDB" id="A0A1W5CXP4"/>
<dbReference type="InterPro" id="IPR000073">
    <property type="entry name" value="AB_hydrolase_1"/>
</dbReference>
<organism evidence="3 4">
    <name type="scientific">Lasallia pustulata</name>
    <dbReference type="NCBI Taxonomy" id="136370"/>
    <lineage>
        <taxon>Eukaryota</taxon>
        <taxon>Fungi</taxon>
        <taxon>Dikarya</taxon>
        <taxon>Ascomycota</taxon>
        <taxon>Pezizomycotina</taxon>
        <taxon>Lecanoromycetes</taxon>
        <taxon>OSLEUM clade</taxon>
        <taxon>Umbilicariomycetidae</taxon>
        <taxon>Umbilicariales</taxon>
        <taxon>Umbilicariaceae</taxon>
        <taxon>Lasallia</taxon>
    </lineage>
</organism>
<keyword evidence="1" id="KW-1133">Transmembrane helix</keyword>
<dbReference type="InterPro" id="IPR029058">
    <property type="entry name" value="AB_hydrolase_fold"/>
</dbReference>
<accession>A0A1W5CXP4</accession>
<keyword evidence="4" id="KW-1185">Reference proteome</keyword>
<dbReference type="Proteomes" id="UP000192927">
    <property type="component" value="Unassembled WGS sequence"/>
</dbReference>
<proteinExistence type="predicted"/>
<dbReference type="PANTHER" id="PTHR37017:SF11">
    <property type="entry name" value="ESTERASE_LIPASE_THIOESTERASE DOMAIN-CONTAINING PROTEIN"/>
    <property type="match status" value="1"/>
</dbReference>
<evidence type="ECO:0000259" key="2">
    <source>
        <dbReference type="Pfam" id="PF12697"/>
    </source>
</evidence>
<feature type="transmembrane region" description="Helical" evidence="1">
    <location>
        <begin position="20"/>
        <end position="38"/>
    </location>
</feature>
<feature type="transmembrane region" description="Helical" evidence="1">
    <location>
        <begin position="89"/>
        <end position="110"/>
    </location>
</feature>
<dbReference type="SUPFAM" id="SSF53474">
    <property type="entry name" value="alpha/beta-Hydrolases"/>
    <property type="match status" value="1"/>
</dbReference>